<dbReference type="EMBL" id="MU268358">
    <property type="protein sequence ID" value="KAH7904799.1"/>
    <property type="molecule type" value="Genomic_DNA"/>
</dbReference>
<sequence>MMHQMYVACKGWVRVRVSCEVQIFKDRWVRIDSFNVILTVLVSVDILLTITSIYIAESLGPKHHSYSPLPNMLFSNTHTITIATLFAACAASQPPHLKPNGWQLTMYADANYNAASPRGLPVDTWHGVIPAPEKSLPKGPCLHLRTMKRAYSLRFWSRNVDRDTYVMLEFFAGGGCKEPGYLDPASWNDTTKWYEKDLSGWYEKQFGKGKTPGSFQVTRLDRM</sequence>
<keyword evidence="2" id="KW-1185">Reference proteome</keyword>
<accession>A0ACB7ZVB1</accession>
<proteinExistence type="predicted"/>
<dbReference type="Proteomes" id="UP000790377">
    <property type="component" value="Unassembled WGS sequence"/>
</dbReference>
<reference evidence="1" key="1">
    <citation type="journal article" date="2021" name="New Phytol.">
        <title>Evolutionary innovations through gain and loss of genes in the ectomycorrhizal Boletales.</title>
        <authorList>
            <person name="Wu G."/>
            <person name="Miyauchi S."/>
            <person name="Morin E."/>
            <person name="Kuo A."/>
            <person name="Drula E."/>
            <person name="Varga T."/>
            <person name="Kohler A."/>
            <person name="Feng B."/>
            <person name="Cao Y."/>
            <person name="Lipzen A."/>
            <person name="Daum C."/>
            <person name="Hundley H."/>
            <person name="Pangilinan J."/>
            <person name="Johnson J."/>
            <person name="Barry K."/>
            <person name="LaButti K."/>
            <person name="Ng V."/>
            <person name="Ahrendt S."/>
            <person name="Min B."/>
            <person name="Choi I.G."/>
            <person name="Park H."/>
            <person name="Plett J.M."/>
            <person name="Magnuson J."/>
            <person name="Spatafora J.W."/>
            <person name="Nagy L.G."/>
            <person name="Henrissat B."/>
            <person name="Grigoriev I.V."/>
            <person name="Yang Z.L."/>
            <person name="Xu J."/>
            <person name="Martin F.M."/>
        </authorList>
    </citation>
    <scope>NUCLEOTIDE SEQUENCE</scope>
    <source>
        <strain evidence="1">ATCC 28755</strain>
    </source>
</reference>
<comment type="caution">
    <text evidence="1">The sequence shown here is derived from an EMBL/GenBank/DDBJ whole genome shotgun (WGS) entry which is preliminary data.</text>
</comment>
<evidence type="ECO:0000313" key="1">
    <source>
        <dbReference type="EMBL" id="KAH7904799.1"/>
    </source>
</evidence>
<name>A0ACB7ZVB1_9AGAM</name>
<organism evidence="1 2">
    <name type="scientific">Hygrophoropsis aurantiaca</name>
    <dbReference type="NCBI Taxonomy" id="72124"/>
    <lineage>
        <taxon>Eukaryota</taxon>
        <taxon>Fungi</taxon>
        <taxon>Dikarya</taxon>
        <taxon>Basidiomycota</taxon>
        <taxon>Agaricomycotina</taxon>
        <taxon>Agaricomycetes</taxon>
        <taxon>Agaricomycetidae</taxon>
        <taxon>Boletales</taxon>
        <taxon>Coniophorineae</taxon>
        <taxon>Hygrophoropsidaceae</taxon>
        <taxon>Hygrophoropsis</taxon>
    </lineage>
</organism>
<gene>
    <name evidence="1" type="ORF">BJ138DRAFT_864630</name>
</gene>
<evidence type="ECO:0000313" key="2">
    <source>
        <dbReference type="Proteomes" id="UP000790377"/>
    </source>
</evidence>
<protein>
    <submittedName>
        <fullName evidence="1">Uncharacterized protein</fullName>
    </submittedName>
</protein>